<dbReference type="NCBIfam" id="NF003606">
    <property type="entry name" value="PRK05257.2-1"/>
    <property type="match status" value="1"/>
</dbReference>
<feature type="transmembrane region" description="Helical" evidence="10">
    <location>
        <begin position="12"/>
        <end position="29"/>
    </location>
</feature>
<dbReference type="PANTHER" id="PTHR43104">
    <property type="entry name" value="L-2-HYDROXYGLUTARATE DEHYDROGENASE, MITOCHONDRIAL"/>
    <property type="match status" value="1"/>
</dbReference>
<keyword evidence="6 9" id="KW-0285">Flavoprotein</keyword>
<dbReference type="NCBIfam" id="NF003608">
    <property type="entry name" value="PRK05257.2-4"/>
    <property type="match status" value="1"/>
</dbReference>
<dbReference type="GO" id="GO:0047545">
    <property type="term" value="F:(S)-2-hydroxyglutarate dehydrogenase activity"/>
    <property type="evidence" value="ECO:0007669"/>
    <property type="project" value="TreeGrafter"/>
</dbReference>
<dbReference type="HAMAP" id="MF_00212">
    <property type="entry name" value="MQO"/>
    <property type="match status" value="1"/>
</dbReference>
<dbReference type="Pfam" id="PF06039">
    <property type="entry name" value="Mqo"/>
    <property type="match status" value="1"/>
</dbReference>
<evidence type="ECO:0000313" key="11">
    <source>
        <dbReference type="EMBL" id="TGL47309.1"/>
    </source>
</evidence>
<dbReference type="UniPathway" id="UPA00223">
    <property type="reaction ID" value="UER01008"/>
</dbReference>
<dbReference type="GO" id="GO:0008924">
    <property type="term" value="F:L-malate dehydrogenase (quinone) activity"/>
    <property type="evidence" value="ECO:0007669"/>
    <property type="project" value="UniProtKB-UniRule"/>
</dbReference>
<evidence type="ECO:0000313" key="12">
    <source>
        <dbReference type="Proteomes" id="UP000297609"/>
    </source>
</evidence>
<comment type="catalytic activity">
    <reaction evidence="1 9">
        <text>(S)-malate + a quinone = a quinol + oxaloacetate</text>
        <dbReference type="Rhea" id="RHEA:46012"/>
        <dbReference type="ChEBI" id="CHEBI:15589"/>
        <dbReference type="ChEBI" id="CHEBI:16452"/>
        <dbReference type="ChEBI" id="CHEBI:24646"/>
        <dbReference type="ChEBI" id="CHEBI:132124"/>
        <dbReference type="EC" id="1.1.5.4"/>
    </reaction>
</comment>
<name>A0A4V3JPU1_9LEPT</name>
<evidence type="ECO:0000256" key="1">
    <source>
        <dbReference type="ARBA" id="ARBA00001139"/>
    </source>
</evidence>
<keyword evidence="10" id="KW-1133">Transmembrane helix</keyword>
<dbReference type="NCBIfam" id="NF003605">
    <property type="entry name" value="PRK05257.1-4"/>
    <property type="match status" value="1"/>
</dbReference>
<evidence type="ECO:0000256" key="8">
    <source>
        <dbReference type="ARBA" id="ARBA00023002"/>
    </source>
</evidence>
<dbReference type="NCBIfam" id="NF003611">
    <property type="entry name" value="PRK05257.3-2"/>
    <property type="match status" value="1"/>
</dbReference>
<dbReference type="NCBIfam" id="TIGR01320">
    <property type="entry name" value="mal_quin_oxido"/>
    <property type="match status" value="1"/>
</dbReference>
<reference evidence="11" key="1">
    <citation type="journal article" date="2019" name="PLoS Negl. Trop. Dis.">
        <title>Revisiting the worldwide diversity of Leptospira species in the environment.</title>
        <authorList>
            <person name="Vincent A.T."/>
            <person name="Schiettekatte O."/>
            <person name="Bourhy P."/>
            <person name="Veyrier F.J."/>
            <person name="Picardeau M."/>
        </authorList>
    </citation>
    <scope>NUCLEOTIDE SEQUENCE [LARGE SCALE GENOMIC DNA]</scope>
    <source>
        <strain evidence="11">201702454</strain>
    </source>
</reference>
<keyword evidence="7 9" id="KW-0274">FAD</keyword>
<keyword evidence="10" id="KW-0472">Membrane</keyword>
<dbReference type="EMBL" id="RQGG01000050">
    <property type="protein sequence ID" value="TGL47309.1"/>
    <property type="molecule type" value="Genomic_DNA"/>
</dbReference>
<dbReference type="OrthoDB" id="9763983at2"/>
<evidence type="ECO:0000256" key="5">
    <source>
        <dbReference type="ARBA" id="ARBA00022532"/>
    </source>
</evidence>
<dbReference type="AlphaFoldDB" id="A0A4V3JPU1"/>
<evidence type="ECO:0000256" key="9">
    <source>
        <dbReference type="HAMAP-Rule" id="MF_00212"/>
    </source>
</evidence>
<comment type="caution">
    <text evidence="11">The sequence shown here is derived from an EMBL/GenBank/DDBJ whole genome shotgun (WGS) entry which is preliminary data.</text>
</comment>
<comment type="pathway">
    <text evidence="3 9">Carbohydrate metabolism; tricarboxylic acid cycle; oxaloacetate from (S)-malate (quinone route): step 1/1.</text>
</comment>
<dbReference type="SUPFAM" id="SSF51905">
    <property type="entry name" value="FAD/NAD(P)-binding domain"/>
    <property type="match status" value="1"/>
</dbReference>
<dbReference type="InterPro" id="IPR006231">
    <property type="entry name" value="MQO"/>
</dbReference>
<keyword evidence="10" id="KW-0812">Transmembrane</keyword>
<accession>A0A4V3JPU1</accession>
<organism evidence="11 12">
    <name type="scientific">Leptospira kemamanensis</name>
    <dbReference type="NCBI Taxonomy" id="2484942"/>
    <lineage>
        <taxon>Bacteria</taxon>
        <taxon>Pseudomonadati</taxon>
        <taxon>Spirochaetota</taxon>
        <taxon>Spirochaetia</taxon>
        <taxon>Leptospirales</taxon>
        <taxon>Leptospiraceae</taxon>
        <taxon>Leptospira</taxon>
    </lineage>
</organism>
<evidence type="ECO:0000256" key="4">
    <source>
        <dbReference type="ARBA" id="ARBA00006389"/>
    </source>
</evidence>
<dbReference type="NCBIfam" id="NF009875">
    <property type="entry name" value="PRK13339.1"/>
    <property type="match status" value="1"/>
</dbReference>
<dbReference type="NCBIfam" id="NF003614">
    <property type="entry name" value="PRK05257.3-5"/>
    <property type="match status" value="1"/>
</dbReference>
<evidence type="ECO:0000256" key="7">
    <source>
        <dbReference type="ARBA" id="ARBA00022827"/>
    </source>
</evidence>
<keyword evidence="12" id="KW-1185">Reference proteome</keyword>
<dbReference type="GO" id="GO:0006099">
    <property type="term" value="P:tricarboxylic acid cycle"/>
    <property type="evidence" value="ECO:0007669"/>
    <property type="project" value="UniProtKB-UniRule"/>
</dbReference>
<dbReference type="PANTHER" id="PTHR43104:SF2">
    <property type="entry name" value="L-2-HYDROXYGLUTARATE DEHYDROGENASE, MITOCHONDRIAL"/>
    <property type="match status" value="1"/>
</dbReference>
<comment type="similarity">
    <text evidence="4 9">Belongs to the MQO family.</text>
</comment>
<keyword evidence="8 9" id="KW-0560">Oxidoreductase</keyword>
<evidence type="ECO:0000256" key="10">
    <source>
        <dbReference type="SAM" id="Phobius"/>
    </source>
</evidence>
<evidence type="ECO:0000256" key="2">
    <source>
        <dbReference type="ARBA" id="ARBA00001974"/>
    </source>
</evidence>
<sequence length="502" mass="56674">MKEKEIMRTKSDVILIGAGIMSATLGVLLKELNPKLSITVLERLDAAARESSNAWNNAGTGHSAFCELNYTIEREDGSIQTKKAVQIAESYEISKEFWAYLSGIKQIIDPEDFIHSVPHFSFVWGEENVRFLEKRFLALKEYELFNGLVYTEDKQTISTWLPLVMKGRDPYEKVAATRMDLGTDVNFGTLTRAMFRYLESFPDVHVHYFEDVKDLERSENGNWFLTSHNLQTHEKEFFEAKFIFIGAGGGSLPLLEKSDIPEAEGFGGFPVSGQWLRCKNKAIIKEHFAKVYGKANVGSPPMSVPHLDTRIIEGKKELLFGPYAGFTTKFLKKGSYLDLVKSLEFDNIFPMLSAGMHNLPLTKYLISQALQSHEDRIEALREYFPEVKSEDWELVVAGQRVQVIKKDEEEGGVLEFGTEVVSAKDGTLAALLGASPGASTSVSIMLEVLSDCFPEEMKSKEWMEKLKDMIPSFGESMKDNPKLCINSRKRTEEYLGLKTFVI</sequence>
<evidence type="ECO:0000256" key="3">
    <source>
        <dbReference type="ARBA" id="ARBA00005012"/>
    </source>
</evidence>
<protein>
    <recommendedName>
        <fullName evidence="9">Probable malate:quinone oxidoreductase</fullName>
        <ecNumber evidence="9">1.1.5.4</ecNumber>
    </recommendedName>
    <alternativeName>
        <fullName evidence="9">MQO</fullName>
    </alternativeName>
    <alternativeName>
        <fullName evidence="9">Malate dehydrogenase [quinone]</fullName>
    </alternativeName>
</protein>
<dbReference type="RefSeq" id="WP_135621081.1">
    <property type="nucleotide sequence ID" value="NZ_RQGG01000050.1"/>
</dbReference>
<proteinExistence type="inferred from homology"/>
<dbReference type="InterPro" id="IPR036188">
    <property type="entry name" value="FAD/NAD-bd_sf"/>
</dbReference>
<dbReference type="EC" id="1.1.5.4" evidence="9"/>
<evidence type="ECO:0000256" key="6">
    <source>
        <dbReference type="ARBA" id="ARBA00022630"/>
    </source>
</evidence>
<dbReference type="Proteomes" id="UP000297609">
    <property type="component" value="Unassembled WGS sequence"/>
</dbReference>
<keyword evidence="5 9" id="KW-0816">Tricarboxylic acid cycle</keyword>
<dbReference type="NCBIfam" id="NF003603">
    <property type="entry name" value="PRK05257.1-1"/>
    <property type="match status" value="1"/>
</dbReference>
<comment type="cofactor">
    <cofactor evidence="2 9">
        <name>FAD</name>
        <dbReference type="ChEBI" id="CHEBI:57692"/>
    </cofactor>
</comment>
<gene>
    <name evidence="9" type="primary">mqo</name>
    <name evidence="11" type="ORF">EHQ59_16960</name>
</gene>